<name>A0A8H5FIK6_9AGAR</name>
<feature type="domain" description="F-box" evidence="1">
    <location>
        <begin position="102"/>
        <end position="164"/>
    </location>
</feature>
<dbReference type="Proteomes" id="UP000559256">
    <property type="component" value="Unassembled WGS sequence"/>
</dbReference>
<dbReference type="Gene3D" id="3.80.10.10">
    <property type="entry name" value="Ribonuclease Inhibitor"/>
    <property type="match status" value="1"/>
</dbReference>
<dbReference type="PANTHER" id="PTHR16134">
    <property type="entry name" value="F-BOX/TPR REPEAT PROTEIN POF3"/>
    <property type="match status" value="1"/>
</dbReference>
<evidence type="ECO:0000259" key="1">
    <source>
        <dbReference type="Pfam" id="PF12937"/>
    </source>
</evidence>
<organism evidence="2 3">
    <name type="scientific">Tetrapyrgos nigripes</name>
    <dbReference type="NCBI Taxonomy" id="182062"/>
    <lineage>
        <taxon>Eukaryota</taxon>
        <taxon>Fungi</taxon>
        <taxon>Dikarya</taxon>
        <taxon>Basidiomycota</taxon>
        <taxon>Agaricomycotina</taxon>
        <taxon>Agaricomycetes</taxon>
        <taxon>Agaricomycetidae</taxon>
        <taxon>Agaricales</taxon>
        <taxon>Marasmiineae</taxon>
        <taxon>Marasmiaceae</taxon>
        <taxon>Tetrapyrgos</taxon>
    </lineage>
</organism>
<protein>
    <recommendedName>
        <fullName evidence="1">F-box domain-containing protein</fullName>
    </recommendedName>
</protein>
<dbReference type="InterPro" id="IPR001810">
    <property type="entry name" value="F-box_dom"/>
</dbReference>
<accession>A0A8H5FIK6</accession>
<dbReference type="Pfam" id="PF12937">
    <property type="entry name" value="F-box-like"/>
    <property type="match status" value="1"/>
</dbReference>
<dbReference type="InterPro" id="IPR032675">
    <property type="entry name" value="LRR_dom_sf"/>
</dbReference>
<sequence>MELADGYNHTTTFLCSKCNATLVIPERFHSPLLYEQLRAVHQPSETEVVQIKFIVSDIDRNLASCDAELMSLNKTLAELDALRRRLQRLRDSHVALLAPVRKLPVELLLHIFSLLCIDNPGLSITTDPRTAKFNTTMPTINIARTCSQWRKIALSNPHFWSNIVVDLGSRPWNVKGLADLYLRRSEPALLTIRVEANRPDGNFEPAAYDEERSLKSLTKDSWSLFQSLLDEQPRWSRASFYLSVEIFDCIGFKEFWLEGDPNNLEHLEVNWTGDVEMLEDAMGTFFARFEVAPALKTLQIKCFESFPLPFNQLVRVQLLSTNPYELKKLASLCPHLKELEIHEICKAYFSEGDPDITSQSLEALSLTFRRFQALDPFLSFLHLPNLTALSLHMKESDNGSDTKPKHKKEFVNGLKTVLQRSPGLHRLSAEGDLFSDSTLLEILLLISPLQSLTLLPHTGYDTLYTKALFDALHFPSAQSASTTPSLVPQLTHLKLEFAEADTVISQGKPTLRDRMVDPAEIVSMLESRHNTLRHFEFHAATATFYEELEDFQPGGAYWERLCVLKAGADSLSVTTVFTKIPLGSCVDLDEEDEGAE</sequence>
<dbReference type="EMBL" id="JAACJM010000203">
    <property type="protein sequence ID" value="KAF5337917.1"/>
    <property type="molecule type" value="Genomic_DNA"/>
</dbReference>
<keyword evidence="3" id="KW-1185">Reference proteome</keyword>
<reference evidence="2 3" key="1">
    <citation type="journal article" date="2020" name="ISME J.">
        <title>Uncovering the hidden diversity of litter-decomposition mechanisms in mushroom-forming fungi.</title>
        <authorList>
            <person name="Floudas D."/>
            <person name="Bentzer J."/>
            <person name="Ahren D."/>
            <person name="Johansson T."/>
            <person name="Persson P."/>
            <person name="Tunlid A."/>
        </authorList>
    </citation>
    <scope>NUCLEOTIDE SEQUENCE [LARGE SCALE GENOMIC DNA]</scope>
    <source>
        <strain evidence="2 3">CBS 291.85</strain>
    </source>
</reference>
<proteinExistence type="predicted"/>
<evidence type="ECO:0000313" key="3">
    <source>
        <dbReference type="Proteomes" id="UP000559256"/>
    </source>
</evidence>
<evidence type="ECO:0000313" key="2">
    <source>
        <dbReference type="EMBL" id="KAF5337917.1"/>
    </source>
</evidence>
<comment type="caution">
    <text evidence="2">The sequence shown here is derived from an EMBL/GenBank/DDBJ whole genome shotgun (WGS) entry which is preliminary data.</text>
</comment>
<gene>
    <name evidence="2" type="ORF">D9758_013113</name>
</gene>
<dbReference type="OrthoDB" id="3365698at2759"/>
<dbReference type="AlphaFoldDB" id="A0A8H5FIK6"/>
<dbReference type="PANTHER" id="PTHR16134:SF119">
    <property type="entry name" value="AT02038P-RELATED"/>
    <property type="match status" value="1"/>
</dbReference>
<dbReference type="SUPFAM" id="SSF52047">
    <property type="entry name" value="RNI-like"/>
    <property type="match status" value="1"/>
</dbReference>